<feature type="region of interest" description="Disordered" evidence="1">
    <location>
        <begin position="49"/>
        <end position="71"/>
    </location>
</feature>
<reference evidence="2 3" key="1">
    <citation type="submission" date="2013-08" db="EMBL/GenBank/DDBJ databases">
        <title>Gluconobacter thailandicus NBRC 3257 whole genome sequence.</title>
        <authorList>
            <person name="Matsutani M."/>
            <person name="Yakushi T."/>
            <person name="Matsushita K."/>
        </authorList>
    </citation>
    <scope>NUCLEOTIDE SEQUENCE [LARGE SCALE GENOMIC DNA]</scope>
    <source>
        <strain evidence="2 3">NBRC 3257</strain>
    </source>
</reference>
<accession>A0ABQ0IW98</accession>
<sequence>MTVKLVTAAPGRRVVTPSGVVVPDKFKVNISDPYWARMWRDKDIVETTAQTDKPVGGAAPAATAAPAVEKK</sequence>
<protein>
    <recommendedName>
        <fullName evidence="4">DUF2635 domain-containing protein</fullName>
    </recommendedName>
</protein>
<dbReference type="EMBL" id="BASM01000016">
    <property type="protein sequence ID" value="GAD26461.1"/>
    <property type="molecule type" value="Genomic_DNA"/>
</dbReference>
<evidence type="ECO:0000256" key="1">
    <source>
        <dbReference type="SAM" id="MobiDB-lite"/>
    </source>
</evidence>
<name>A0ABQ0IW98_GLUTH</name>
<dbReference type="Proteomes" id="UP000018209">
    <property type="component" value="Unassembled WGS sequence"/>
</dbReference>
<gene>
    <name evidence="2" type="ORF">NBRC3257_1460</name>
</gene>
<proteinExistence type="predicted"/>
<organism evidence="2 3">
    <name type="scientific">Gluconobacter thailandicus NBRC 3257</name>
    <dbReference type="NCBI Taxonomy" id="1381097"/>
    <lineage>
        <taxon>Bacteria</taxon>
        <taxon>Pseudomonadati</taxon>
        <taxon>Pseudomonadota</taxon>
        <taxon>Alphaproteobacteria</taxon>
        <taxon>Acetobacterales</taxon>
        <taxon>Acetobacteraceae</taxon>
        <taxon>Gluconobacter</taxon>
    </lineage>
</organism>
<dbReference type="RefSeq" id="WP_007283042.1">
    <property type="nucleotide sequence ID" value="NZ_BASM01000016.1"/>
</dbReference>
<evidence type="ECO:0000313" key="2">
    <source>
        <dbReference type="EMBL" id="GAD26461.1"/>
    </source>
</evidence>
<keyword evidence="3" id="KW-1185">Reference proteome</keyword>
<evidence type="ECO:0008006" key="4">
    <source>
        <dbReference type="Google" id="ProtNLM"/>
    </source>
</evidence>
<feature type="compositionally biased region" description="Low complexity" evidence="1">
    <location>
        <begin position="58"/>
        <end position="71"/>
    </location>
</feature>
<evidence type="ECO:0000313" key="3">
    <source>
        <dbReference type="Proteomes" id="UP000018209"/>
    </source>
</evidence>
<comment type="caution">
    <text evidence="2">The sequence shown here is derived from an EMBL/GenBank/DDBJ whole genome shotgun (WGS) entry which is preliminary data.</text>
</comment>